<keyword evidence="3" id="KW-0378">Hydrolase</keyword>
<dbReference type="PROSITE" id="PS00134">
    <property type="entry name" value="TRYPSIN_HIS"/>
    <property type="match status" value="1"/>
</dbReference>
<keyword evidence="1" id="KW-1015">Disulfide bond</keyword>
<dbReference type="GO" id="GO:0004252">
    <property type="term" value="F:serine-type endopeptidase activity"/>
    <property type="evidence" value="ECO:0007669"/>
    <property type="project" value="InterPro"/>
</dbReference>
<keyword evidence="4" id="KW-0812">Transmembrane</keyword>
<dbReference type="EMBL" id="CAJNON010001010">
    <property type="protein sequence ID" value="CAF1416136.1"/>
    <property type="molecule type" value="Genomic_DNA"/>
</dbReference>
<sequence length="657" mass="73557">MAYIYLLSIFFFFNNIHCISSVTYSCDRTTACGCSKTNAQLNKIIGGESAVDSSWGWAVSLQRSSDNSHFCGGTIISPLHIITAAHCVQNPSDIIRTRKVVVGIDALSQTTSAMAQQRSIVQVFSHPQYSATTKANDIAVLRLNQSLNISYEKGTARLCFPRVNATSMTYSYPISNSKMVAIGWGVLRSGDENIPSNLHLQQVTVNALPADHQMCESSLNNRQLQFCAGVSGGGKDTCQGDSGGPLMYFESKERQWVLAGITSYGYECGLPVYAGVYTRTSAYHGWLQSIVTDRFIDIIDNIIYYKSIKLLEVKHIQDSDHQSYLSLIEFNRGGSLTNLILSSPHGGFLGANLTSKNTGKKSRNNEILITTLQQLPIAGCYNDTLERCVYTIQDCLKSYKNELSYRADARCVTNRSSTLSMYLLTKAISEVFASHYRPHTILNKLTRQYVDPAEDLLLGTFLIESATRTYIDYHRLIAMAKEAIRPPSRGLLIEFIFHRNSQTIQLGYGYDPLHSSIAGKPIQSTMNELISRSGPSVILGNNSFGHFLRLNGFKYVIPLEQSQQQRQIGYRLSTYSTRMHADQRFNTILFSYPIERLRTNSIKLEAIRIAKSIEQFIQTNNIKLLSSSSSSSFLLSVNVIIYLLLQSFTILYIYFIH</sequence>
<evidence type="ECO:0000313" key="8">
    <source>
        <dbReference type="Proteomes" id="UP000663891"/>
    </source>
</evidence>
<keyword evidence="3" id="KW-0720">Serine protease</keyword>
<dbReference type="Proteomes" id="UP000663891">
    <property type="component" value="Unassembled WGS sequence"/>
</dbReference>
<dbReference type="AlphaFoldDB" id="A0A815LZP8"/>
<dbReference type="InterPro" id="IPR001314">
    <property type="entry name" value="Peptidase_S1A"/>
</dbReference>
<keyword evidence="4" id="KW-0472">Membrane</keyword>
<accession>A0A815LZP8</accession>
<dbReference type="PROSITE" id="PS50240">
    <property type="entry name" value="TRYPSIN_DOM"/>
    <property type="match status" value="1"/>
</dbReference>
<gene>
    <name evidence="7" type="ORF">VCS650_LOCUS37425</name>
</gene>
<protein>
    <recommendedName>
        <fullName evidence="6">Peptidase S1 domain-containing protein</fullName>
    </recommendedName>
</protein>
<dbReference type="Pfam" id="PF00089">
    <property type="entry name" value="Trypsin"/>
    <property type="match status" value="1"/>
</dbReference>
<dbReference type="PROSITE" id="PS00135">
    <property type="entry name" value="TRYPSIN_SER"/>
    <property type="match status" value="1"/>
</dbReference>
<feature type="transmembrane region" description="Helical" evidence="4">
    <location>
        <begin position="633"/>
        <end position="655"/>
    </location>
</feature>
<dbReference type="Gene3D" id="2.40.10.10">
    <property type="entry name" value="Trypsin-like serine proteases"/>
    <property type="match status" value="2"/>
</dbReference>
<evidence type="ECO:0000256" key="5">
    <source>
        <dbReference type="SAM" id="SignalP"/>
    </source>
</evidence>
<feature type="chain" id="PRO_5032477027" description="Peptidase S1 domain-containing protein" evidence="5">
    <location>
        <begin position="22"/>
        <end position="657"/>
    </location>
</feature>
<dbReference type="InterPro" id="IPR018114">
    <property type="entry name" value="TRYPSIN_HIS"/>
</dbReference>
<feature type="domain" description="Peptidase S1" evidence="6">
    <location>
        <begin position="44"/>
        <end position="292"/>
    </location>
</feature>
<evidence type="ECO:0000313" key="7">
    <source>
        <dbReference type="EMBL" id="CAF1416136.1"/>
    </source>
</evidence>
<proteinExistence type="inferred from homology"/>
<reference evidence="7" key="1">
    <citation type="submission" date="2021-02" db="EMBL/GenBank/DDBJ databases">
        <authorList>
            <person name="Nowell W R."/>
        </authorList>
    </citation>
    <scope>NUCLEOTIDE SEQUENCE</scope>
</reference>
<dbReference type="InterPro" id="IPR009003">
    <property type="entry name" value="Peptidase_S1_PA"/>
</dbReference>
<evidence type="ECO:0000256" key="1">
    <source>
        <dbReference type="ARBA" id="ARBA00023157"/>
    </source>
</evidence>
<name>A0A815LZP8_9BILA</name>
<evidence type="ECO:0000256" key="2">
    <source>
        <dbReference type="ARBA" id="ARBA00024195"/>
    </source>
</evidence>
<comment type="similarity">
    <text evidence="2">Belongs to the peptidase S1 family. CLIP subfamily.</text>
</comment>
<keyword evidence="4" id="KW-1133">Transmembrane helix</keyword>
<dbReference type="FunFam" id="2.40.10.10:FF:000068">
    <property type="entry name" value="transmembrane protease serine 2"/>
    <property type="match status" value="1"/>
</dbReference>
<dbReference type="GO" id="GO:0006508">
    <property type="term" value="P:proteolysis"/>
    <property type="evidence" value="ECO:0007669"/>
    <property type="project" value="UniProtKB-KW"/>
</dbReference>
<evidence type="ECO:0000256" key="4">
    <source>
        <dbReference type="SAM" id="Phobius"/>
    </source>
</evidence>
<dbReference type="SMART" id="SM00020">
    <property type="entry name" value="Tryp_SPc"/>
    <property type="match status" value="1"/>
</dbReference>
<dbReference type="CDD" id="cd00190">
    <property type="entry name" value="Tryp_SPc"/>
    <property type="match status" value="1"/>
</dbReference>
<evidence type="ECO:0000259" key="6">
    <source>
        <dbReference type="PROSITE" id="PS50240"/>
    </source>
</evidence>
<comment type="caution">
    <text evidence="7">The sequence shown here is derived from an EMBL/GenBank/DDBJ whole genome shotgun (WGS) entry which is preliminary data.</text>
</comment>
<dbReference type="InterPro" id="IPR043504">
    <property type="entry name" value="Peptidase_S1_PA_chymotrypsin"/>
</dbReference>
<dbReference type="InterPro" id="IPR033116">
    <property type="entry name" value="TRYPSIN_SER"/>
</dbReference>
<dbReference type="OrthoDB" id="9996197at2759"/>
<dbReference type="InterPro" id="IPR001254">
    <property type="entry name" value="Trypsin_dom"/>
</dbReference>
<keyword evidence="3" id="KW-0645">Protease</keyword>
<dbReference type="PRINTS" id="PR00722">
    <property type="entry name" value="CHYMOTRYPSIN"/>
</dbReference>
<organism evidence="7 8">
    <name type="scientific">Adineta steineri</name>
    <dbReference type="NCBI Taxonomy" id="433720"/>
    <lineage>
        <taxon>Eukaryota</taxon>
        <taxon>Metazoa</taxon>
        <taxon>Spiralia</taxon>
        <taxon>Gnathifera</taxon>
        <taxon>Rotifera</taxon>
        <taxon>Eurotatoria</taxon>
        <taxon>Bdelloidea</taxon>
        <taxon>Adinetida</taxon>
        <taxon>Adinetidae</taxon>
        <taxon>Adineta</taxon>
    </lineage>
</organism>
<dbReference type="FunFam" id="2.40.10.10:FF:000002">
    <property type="entry name" value="Transmembrane protease serine"/>
    <property type="match status" value="1"/>
</dbReference>
<keyword evidence="5" id="KW-0732">Signal</keyword>
<feature type="signal peptide" evidence="5">
    <location>
        <begin position="1"/>
        <end position="21"/>
    </location>
</feature>
<dbReference type="PANTHER" id="PTHR24252:SF7">
    <property type="entry name" value="HYALIN"/>
    <property type="match status" value="1"/>
</dbReference>
<evidence type="ECO:0000256" key="3">
    <source>
        <dbReference type="RuleBase" id="RU363034"/>
    </source>
</evidence>
<dbReference type="SUPFAM" id="SSF50494">
    <property type="entry name" value="Trypsin-like serine proteases"/>
    <property type="match status" value="1"/>
</dbReference>
<dbReference type="PANTHER" id="PTHR24252">
    <property type="entry name" value="ACROSIN-RELATED"/>
    <property type="match status" value="1"/>
</dbReference>